<dbReference type="EMBL" id="JBHLXP010000005">
    <property type="protein sequence ID" value="MFC0050140.1"/>
    <property type="molecule type" value="Genomic_DNA"/>
</dbReference>
<dbReference type="Pfam" id="PF10531">
    <property type="entry name" value="SLBB"/>
    <property type="match status" value="5"/>
</dbReference>
<dbReference type="InterPro" id="IPR019554">
    <property type="entry name" value="Soluble_ligand-bd"/>
</dbReference>
<evidence type="ECO:0000259" key="4">
    <source>
        <dbReference type="Pfam" id="PF10531"/>
    </source>
</evidence>
<sequence length="931" mass="102465">MKRFVSRLCLFFAVIVFSISALAVTPSPAMLEQLKKLPKSEQQRIARQYGFDLDKLNQSPSADAVDTSEKDSQVQLEPLKTPEQLEEIKKKELNEQDKKPIRFGMNMFDPTISTFAPIGNVPVPDSYSLGADDELLIQLFGKQSAEEKVKVARDGTLSIPGFSPFNVAGLSFVKAKELIAARIKEQNLGVEVAVSMGKLRTINVMIVGEAKFPGSYTVSALSTLTQALFVAGGVSDIGSLREIKVKRAGVEVANFDLYKLLMHGDASRDVFLKHGDVVFISPIKSAVEISGEVQRPAIYEVLADETVADVVKMAGGSKAGAFPRKVVVERFNDENIRELLNVDLTKAAEGKALARNGDVIRIGQTSKRVKHMVTVAGAVVRPGQFAWAPGIRVNDLLTSLWSDLHLTVDLEFALVVRENSAAGQLSVLQFNLGKAINSPESSDNLELRARDLVLVFHHGDLSFQRSELDKFLYTKLLDQYPEEKLFAKTEPLLDDKQPKPFVVDVSAITTQAFAALTEKNDVEEPRPGVKPEEPKLPQNFQHKAYLKAQITEFLNNVYSDPELLKLSGHLTRTELLYPLLEKLRQQARFNAASKIVSVDGEVKLPGEYPLTENAGVAGLLIAAGGLTDNAYLERAELTRSVSQSENQSGMTIQHHAVNLVDVLQGTTAMPLKSRDRLMVFAVPDWGTEKSVTLTGQVKFPGKYSIQRGEKLSQVLARAGGLTKDAFPQGTVFTRKQIREQESMQLSKLMQQLRSDIAAKNLSAESDGMQTKPEDAIMMIAEIEKAKPIGRLVIDVDQVLRANPDFDLLVEEGDELYVPYHQTTVAVVGEVQHASSHRFKNGMTVDDYLQLAGGFRKRADDERVYVIRADGSVFVPNQSSWFAVSDNALQAGDTIVVPLDTDYTTRLSLWSKVTTIISQSIVALAAINNTTN</sequence>
<organism evidence="5 6">
    <name type="scientific">Rheinheimera tilapiae</name>
    <dbReference type="NCBI Taxonomy" id="875043"/>
    <lineage>
        <taxon>Bacteria</taxon>
        <taxon>Pseudomonadati</taxon>
        <taxon>Pseudomonadota</taxon>
        <taxon>Gammaproteobacteria</taxon>
        <taxon>Chromatiales</taxon>
        <taxon>Chromatiaceae</taxon>
        <taxon>Rheinheimera</taxon>
    </lineage>
</organism>
<dbReference type="PANTHER" id="PTHR33619">
    <property type="entry name" value="POLYSACCHARIDE EXPORT PROTEIN GFCE-RELATED"/>
    <property type="match status" value="1"/>
</dbReference>
<feature type="domain" description="Soluble ligand binding" evidence="4">
    <location>
        <begin position="824"/>
        <end position="873"/>
    </location>
</feature>
<dbReference type="Proteomes" id="UP001589813">
    <property type="component" value="Unassembled WGS sequence"/>
</dbReference>
<feature type="domain" description="Soluble ligand binding" evidence="4">
    <location>
        <begin position="287"/>
        <end position="334"/>
    </location>
</feature>
<name>A0ABV6BKY5_9GAMM</name>
<feature type="chain" id="PRO_5046162239" evidence="2">
    <location>
        <begin position="24"/>
        <end position="931"/>
    </location>
</feature>
<dbReference type="PANTHER" id="PTHR33619:SF3">
    <property type="entry name" value="POLYSACCHARIDE EXPORT PROTEIN GFCE-RELATED"/>
    <property type="match status" value="1"/>
</dbReference>
<feature type="domain" description="Polysaccharide export protein N-terminal" evidence="3">
    <location>
        <begin position="122"/>
        <end position="194"/>
    </location>
</feature>
<dbReference type="InterPro" id="IPR003715">
    <property type="entry name" value="Poly_export_N"/>
</dbReference>
<accession>A0ABV6BKY5</accession>
<feature type="domain" description="Soluble ligand binding" evidence="4">
    <location>
        <begin position="595"/>
        <end position="640"/>
    </location>
</feature>
<evidence type="ECO:0000313" key="6">
    <source>
        <dbReference type="Proteomes" id="UP001589813"/>
    </source>
</evidence>
<gene>
    <name evidence="5" type="ORF">ACFFJP_17705</name>
</gene>
<feature type="signal peptide" evidence="2">
    <location>
        <begin position="1"/>
        <end position="23"/>
    </location>
</feature>
<evidence type="ECO:0000313" key="5">
    <source>
        <dbReference type="EMBL" id="MFC0050140.1"/>
    </source>
</evidence>
<dbReference type="Pfam" id="PF02563">
    <property type="entry name" value="Poly_export"/>
    <property type="match status" value="1"/>
</dbReference>
<reference evidence="5 6" key="1">
    <citation type="submission" date="2024-09" db="EMBL/GenBank/DDBJ databases">
        <authorList>
            <person name="Sun Q."/>
            <person name="Mori K."/>
        </authorList>
    </citation>
    <scope>NUCLEOTIDE SEQUENCE [LARGE SCALE GENOMIC DNA]</scope>
    <source>
        <strain evidence="5 6">KCTC 23315</strain>
    </source>
</reference>
<proteinExistence type="predicted"/>
<dbReference type="RefSeq" id="WP_377247363.1">
    <property type="nucleotide sequence ID" value="NZ_JBHLXP010000005.1"/>
</dbReference>
<protein>
    <submittedName>
        <fullName evidence="5">SLBB domain-containing protein</fullName>
    </submittedName>
</protein>
<keyword evidence="6" id="KW-1185">Reference proteome</keyword>
<keyword evidence="1 2" id="KW-0732">Signal</keyword>
<dbReference type="InterPro" id="IPR049712">
    <property type="entry name" value="Poly_export"/>
</dbReference>
<feature type="domain" description="Soluble ligand binding" evidence="4">
    <location>
        <begin position="204"/>
        <end position="251"/>
    </location>
</feature>
<evidence type="ECO:0000256" key="1">
    <source>
        <dbReference type="ARBA" id="ARBA00022729"/>
    </source>
</evidence>
<dbReference type="Gene3D" id="3.10.560.10">
    <property type="entry name" value="Outer membrane lipoprotein wza domain like"/>
    <property type="match status" value="6"/>
</dbReference>
<evidence type="ECO:0000259" key="3">
    <source>
        <dbReference type="Pfam" id="PF02563"/>
    </source>
</evidence>
<feature type="domain" description="Soluble ligand binding" evidence="4">
    <location>
        <begin position="691"/>
        <end position="730"/>
    </location>
</feature>
<comment type="caution">
    <text evidence="5">The sequence shown here is derived from an EMBL/GenBank/DDBJ whole genome shotgun (WGS) entry which is preliminary data.</text>
</comment>
<evidence type="ECO:0000256" key="2">
    <source>
        <dbReference type="SAM" id="SignalP"/>
    </source>
</evidence>